<dbReference type="InterPro" id="IPR001264">
    <property type="entry name" value="Glyco_trans_51"/>
</dbReference>
<dbReference type="GO" id="GO:0009252">
    <property type="term" value="P:peptidoglycan biosynthetic process"/>
    <property type="evidence" value="ECO:0007669"/>
    <property type="project" value="UniProtKB-KW"/>
</dbReference>
<evidence type="ECO:0000256" key="3">
    <source>
        <dbReference type="ARBA" id="ARBA00022670"/>
    </source>
</evidence>
<evidence type="ECO:0000256" key="4">
    <source>
        <dbReference type="ARBA" id="ARBA00022676"/>
    </source>
</evidence>
<dbReference type="InterPro" id="IPR013783">
    <property type="entry name" value="Ig-like_fold"/>
</dbReference>
<keyword evidence="9" id="KW-0573">Peptidoglycan synthesis</keyword>
<feature type="compositionally biased region" description="Acidic residues" evidence="16">
    <location>
        <begin position="1053"/>
        <end position="1074"/>
    </location>
</feature>
<dbReference type="Gene3D" id="2.60.40.10">
    <property type="entry name" value="Immunoglobulins"/>
    <property type="match status" value="1"/>
</dbReference>
<dbReference type="InterPro" id="IPR036950">
    <property type="entry name" value="PBP_transglycosylase"/>
</dbReference>
<keyword evidence="1" id="KW-1003">Cell membrane</keyword>
<dbReference type="Pfam" id="PF00905">
    <property type="entry name" value="Transpeptidase"/>
    <property type="match status" value="1"/>
</dbReference>
<evidence type="ECO:0000256" key="1">
    <source>
        <dbReference type="ARBA" id="ARBA00022475"/>
    </source>
</evidence>
<evidence type="ECO:0000313" key="21">
    <source>
        <dbReference type="Proteomes" id="UP000199488"/>
    </source>
</evidence>
<evidence type="ECO:0000256" key="16">
    <source>
        <dbReference type="SAM" id="MobiDB-lite"/>
    </source>
</evidence>
<name>A0A1H2VQ66_9BACI</name>
<dbReference type="Pfam" id="PF00912">
    <property type="entry name" value="Transgly"/>
    <property type="match status" value="1"/>
</dbReference>
<feature type="compositionally biased region" description="Acidic residues" evidence="16">
    <location>
        <begin position="780"/>
        <end position="790"/>
    </location>
</feature>
<dbReference type="InterPro" id="IPR050396">
    <property type="entry name" value="Glycosyltr_51/Transpeptidase"/>
</dbReference>
<feature type="region of interest" description="Disordered" evidence="16">
    <location>
        <begin position="838"/>
        <end position="1120"/>
    </location>
</feature>
<dbReference type="GO" id="GO:0009002">
    <property type="term" value="F:serine-type D-Ala-D-Ala carboxypeptidase activity"/>
    <property type="evidence" value="ECO:0007669"/>
    <property type="project" value="UniProtKB-EC"/>
</dbReference>
<feature type="compositionally biased region" description="Low complexity" evidence="16">
    <location>
        <begin position="949"/>
        <end position="981"/>
    </location>
</feature>
<feature type="compositionally biased region" description="Low complexity" evidence="16">
    <location>
        <begin position="875"/>
        <end position="898"/>
    </location>
</feature>
<feature type="compositionally biased region" description="Acidic residues" evidence="16">
    <location>
        <begin position="899"/>
        <end position="908"/>
    </location>
</feature>
<dbReference type="AlphaFoldDB" id="A0A1H2VQ66"/>
<feature type="compositionally biased region" description="Acidic residues" evidence="16">
    <location>
        <begin position="934"/>
        <end position="948"/>
    </location>
</feature>
<dbReference type="GO" id="GO:0008955">
    <property type="term" value="F:peptidoglycan glycosyltransferase activity"/>
    <property type="evidence" value="ECO:0007669"/>
    <property type="project" value="UniProtKB-EC"/>
</dbReference>
<keyword evidence="21" id="KW-1185">Reference proteome</keyword>
<dbReference type="GO" id="GO:0006508">
    <property type="term" value="P:proteolysis"/>
    <property type="evidence" value="ECO:0007669"/>
    <property type="project" value="UniProtKB-KW"/>
</dbReference>
<feature type="compositionally biased region" description="Low complexity" evidence="16">
    <location>
        <begin position="909"/>
        <end position="920"/>
    </location>
</feature>
<accession>A0A1H2VQ66</accession>
<dbReference type="Gene3D" id="3.40.710.10">
    <property type="entry name" value="DD-peptidase/beta-lactamase superfamily"/>
    <property type="match status" value="1"/>
</dbReference>
<evidence type="ECO:0000313" key="20">
    <source>
        <dbReference type="EMBL" id="SDW70473.1"/>
    </source>
</evidence>
<dbReference type="Gene3D" id="1.10.3810.10">
    <property type="entry name" value="Biosynthetic peptidoglycan transglycosylase-like"/>
    <property type="match status" value="1"/>
</dbReference>
<feature type="compositionally biased region" description="Acidic residues" evidence="16">
    <location>
        <begin position="1084"/>
        <end position="1105"/>
    </location>
</feature>
<comment type="catalytic activity">
    <reaction evidence="14">
        <text>Preferential cleavage: (Ac)2-L-Lys-D-Ala-|-D-Ala. Also transpeptidation of peptidyl-alanyl moieties that are N-acyl substituents of D-alanine.</text>
        <dbReference type="EC" id="3.4.16.4"/>
    </reaction>
</comment>
<dbReference type="GO" id="GO:0008658">
    <property type="term" value="F:penicillin binding"/>
    <property type="evidence" value="ECO:0007669"/>
    <property type="project" value="InterPro"/>
</dbReference>
<evidence type="ECO:0000256" key="13">
    <source>
        <dbReference type="ARBA" id="ARBA00023316"/>
    </source>
</evidence>
<dbReference type="InterPro" id="IPR023346">
    <property type="entry name" value="Lysozyme-like_dom_sf"/>
</dbReference>
<keyword evidence="13" id="KW-0961">Cell wall biogenesis/degradation</keyword>
<evidence type="ECO:0000256" key="15">
    <source>
        <dbReference type="ARBA" id="ARBA00049902"/>
    </source>
</evidence>
<evidence type="ECO:0000256" key="5">
    <source>
        <dbReference type="ARBA" id="ARBA00022679"/>
    </source>
</evidence>
<dbReference type="InterPro" id="IPR001460">
    <property type="entry name" value="PCN-bd_Tpept"/>
</dbReference>
<evidence type="ECO:0000256" key="9">
    <source>
        <dbReference type="ARBA" id="ARBA00022984"/>
    </source>
</evidence>
<evidence type="ECO:0000256" key="14">
    <source>
        <dbReference type="ARBA" id="ARBA00034000"/>
    </source>
</evidence>
<evidence type="ECO:0000256" key="17">
    <source>
        <dbReference type="SAM" id="Phobius"/>
    </source>
</evidence>
<dbReference type="SUPFAM" id="SSF53955">
    <property type="entry name" value="Lysozyme-like"/>
    <property type="match status" value="1"/>
</dbReference>
<dbReference type="RefSeq" id="WP_091614908.1">
    <property type="nucleotide sequence ID" value="NZ_FNNC01000004.1"/>
</dbReference>
<keyword evidence="6 17" id="KW-0812">Transmembrane</keyword>
<dbReference type="GO" id="GO:0071555">
    <property type="term" value="P:cell wall organization"/>
    <property type="evidence" value="ECO:0007669"/>
    <property type="project" value="UniProtKB-KW"/>
</dbReference>
<evidence type="ECO:0000256" key="10">
    <source>
        <dbReference type="ARBA" id="ARBA00022989"/>
    </source>
</evidence>
<evidence type="ECO:0000256" key="7">
    <source>
        <dbReference type="ARBA" id="ARBA00022801"/>
    </source>
</evidence>
<proteinExistence type="predicted"/>
<dbReference type="InterPro" id="IPR012338">
    <property type="entry name" value="Beta-lactam/transpept-like"/>
</dbReference>
<evidence type="ECO:0000256" key="6">
    <source>
        <dbReference type="ARBA" id="ARBA00022692"/>
    </source>
</evidence>
<dbReference type="STRING" id="1122204.SAMN05421781_2194"/>
<feature type="region of interest" description="Disordered" evidence="16">
    <location>
        <begin position="780"/>
        <end position="812"/>
    </location>
</feature>
<feature type="transmembrane region" description="Helical" evidence="17">
    <location>
        <begin position="20"/>
        <end position="43"/>
    </location>
</feature>
<comment type="catalytic activity">
    <reaction evidence="15">
        <text>[GlcNAc-(1-&gt;4)-Mur2Ac(oyl-L-Ala-gamma-D-Glu-L-Lys-D-Ala-D-Ala)](n)-di-trans,octa-cis-undecaprenyl diphosphate + beta-D-GlcNAc-(1-&gt;4)-Mur2Ac(oyl-L-Ala-gamma-D-Glu-L-Lys-D-Ala-D-Ala)-di-trans,octa-cis-undecaprenyl diphosphate = [GlcNAc-(1-&gt;4)-Mur2Ac(oyl-L-Ala-gamma-D-Glu-L-Lys-D-Ala-D-Ala)](n+1)-di-trans,octa-cis-undecaprenyl diphosphate + di-trans,octa-cis-undecaprenyl diphosphate + H(+)</text>
        <dbReference type="Rhea" id="RHEA:23708"/>
        <dbReference type="Rhea" id="RHEA-COMP:9602"/>
        <dbReference type="Rhea" id="RHEA-COMP:9603"/>
        <dbReference type="ChEBI" id="CHEBI:15378"/>
        <dbReference type="ChEBI" id="CHEBI:58405"/>
        <dbReference type="ChEBI" id="CHEBI:60033"/>
        <dbReference type="ChEBI" id="CHEBI:78435"/>
        <dbReference type="EC" id="2.4.99.28"/>
    </reaction>
</comment>
<keyword evidence="11 17" id="KW-0472">Membrane</keyword>
<keyword evidence="10 17" id="KW-1133">Transmembrane helix</keyword>
<evidence type="ECO:0000256" key="2">
    <source>
        <dbReference type="ARBA" id="ARBA00022645"/>
    </source>
</evidence>
<dbReference type="EMBL" id="FNNC01000004">
    <property type="protein sequence ID" value="SDW70473.1"/>
    <property type="molecule type" value="Genomic_DNA"/>
</dbReference>
<feature type="domain" description="Glycosyl transferase family 51" evidence="19">
    <location>
        <begin position="75"/>
        <end position="262"/>
    </location>
</feature>
<keyword evidence="3" id="KW-0645">Protease</keyword>
<evidence type="ECO:0000256" key="12">
    <source>
        <dbReference type="ARBA" id="ARBA00023268"/>
    </source>
</evidence>
<sequence length="1120" mass="121346">MGRHDQTSSRNTLRVVGLSFLTLFVVFILAVLFIGSIGAGFFASLVKGQEAYTEEEMQESIYSYAENSTVHFASGEELGELPSELERQRVELDNVSTNLQDAFLSTEDRAFYDHNGINPQSLMRATYQEVTNSSTQTGGSTLTQQIVKNQLLTREVSFERKAKEVALAMRMETYFSKDEIFQAYMNIVPFGRNANGENIAGAQAAAQGIFGVDASELNVAQSAYIAGLPQNPYTYTPFESNGEIKDDLSQGLNRKDEVLQNMLEVDSISQEEYDEAMNYDIRDNLAEPKEEVAQEYPYLINEAQRRAARIMREEMIAEDDVQLENLSEEERQETIQQYNQEASREIAEGGYDIELTVHKDTYDAMQEAVDGNDYFGPEKEGQAEQVGGMMIENNSGAILSFVGGRDFETSSLNYATQTRRQNGSTMKPLLDYGPAIEEGLLHPGQTLLDIPTEYGGDDDELNNFDGEYEGFIDARSALAESRNIPAVRVFDLLDESTRQEALNDLGMGNVVENGISSSTAIGGLSQGVSVEQNTSAFTTFPAGGEHHEPYMVASITDSADEAVFEHEEESTNPFSEQTSFLITDMLRDVLGSDGTASSLPDRLNVDGDWAGKTGTTNNQIDSWFVGYNPNVTFGLWLGYNEQIGIEDAQGLSYSQRTQQIWADIMNAASDTEDDLIGAGDTFSEPDGISTEEICGLSGQQPTDLCEEADLVNEDILNEEFAPTEEDDSLEEIEYVTIDGDRYPGYDDTPSEFMEDGISLNDEYLLDGDEEEIQEYLPDDWDNVVPDEDAPENNRDPSRVTGVSNDGGTLTWSASDDNDVIGYRIFNDGDEVDNVIDRETTEFDTDGNGEYTVRAVDTHGRESNDSSGADVGGSNGNNNSGNNEDSGSSDSGNNNNNNSNDDDAEENTDSNDSSNNNNENQNSEDPDSGNNSGSDNEENSTDENNETEGGDNSSSSDDSGDSPESSGDNSSESSGDNSSDSSEQNTNESNTTDEAENDGGSTNEEESTEDSSNEDTSAPSGDDGSDEAEDSGGNSSTDEEESTEDSSSAPSGDDGSDETEDSGGDSSTDEEESTEDSSSAPSGDDGSDETEDSGGDSSTDEEESTEDSSSAPSGDDGSDET</sequence>
<keyword evidence="4" id="KW-0328">Glycosyltransferase</keyword>
<evidence type="ECO:0000259" key="18">
    <source>
        <dbReference type="Pfam" id="PF00905"/>
    </source>
</evidence>
<keyword evidence="7" id="KW-0378">Hydrolase</keyword>
<organism evidence="20 21">
    <name type="scientific">Marinococcus luteus</name>
    <dbReference type="NCBI Taxonomy" id="1122204"/>
    <lineage>
        <taxon>Bacteria</taxon>
        <taxon>Bacillati</taxon>
        <taxon>Bacillota</taxon>
        <taxon>Bacilli</taxon>
        <taxon>Bacillales</taxon>
        <taxon>Bacillaceae</taxon>
        <taxon>Marinococcus</taxon>
    </lineage>
</organism>
<feature type="non-terminal residue" evidence="20">
    <location>
        <position position="1120"/>
    </location>
</feature>
<protein>
    <submittedName>
        <fullName evidence="20">Penicillin-binding protein</fullName>
    </submittedName>
</protein>
<dbReference type="GO" id="GO:0008360">
    <property type="term" value="P:regulation of cell shape"/>
    <property type="evidence" value="ECO:0007669"/>
    <property type="project" value="UniProtKB-KW"/>
</dbReference>
<feature type="domain" description="Penicillin-binding protein transpeptidase" evidence="18">
    <location>
        <begin position="389"/>
        <end position="630"/>
    </location>
</feature>
<evidence type="ECO:0000256" key="11">
    <source>
        <dbReference type="ARBA" id="ARBA00023136"/>
    </source>
</evidence>
<gene>
    <name evidence="20" type="ORF">SAMN05421781_2194</name>
</gene>
<dbReference type="Proteomes" id="UP000199488">
    <property type="component" value="Unassembled WGS sequence"/>
</dbReference>
<feature type="compositionally biased region" description="Polar residues" evidence="16">
    <location>
        <begin position="800"/>
        <end position="812"/>
    </location>
</feature>
<keyword evidence="12" id="KW-0511">Multifunctional enzyme</keyword>
<keyword evidence="5" id="KW-0808">Transferase</keyword>
<evidence type="ECO:0000256" key="8">
    <source>
        <dbReference type="ARBA" id="ARBA00022960"/>
    </source>
</evidence>
<dbReference type="PANTHER" id="PTHR32282:SF32">
    <property type="entry name" value="PENICILLIN-BINDING PROTEIN 2A"/>
    <property type="match status" value="1"/>
</dbReference>
<keyword evidence="2" id="KW-0121">Carboxypeptidase</keyword>
<evidence type="ECO:0000259" key="19">
    <source>
        <dbReference type="Pfam" id="PF00912"/>
    </source>
</evidence>
<dbReference type="SUPFAM" id="SSF56601">
    <property type="entry name" value="beta-lactamase/transpeptidase-like"/>
    <property type="match status" value="1"/>
</dbReference>
<reference evidence="20 21" key="1">
    <citation type="submission" date="2016-10" db="EMBL/GenBank/DDBJ databases">
        <authorList>
            <person name="de Groot N.N."/>
        </authorList>
    </citation>
    <scope>NUCLEOTIDE SEQUENCE [LARGE SCALE GENOMIC DNA]</scope>
    <source>
        <strain evidence="20 21">DSM 23126</strain>
    </source>
</reference>
<feature type="compositionally biased region" description="Acidic residues" evidence="16">
    <location>
        <begin position="990"/>
        <end position="1012"/>
    </location>
</feature>
<dbReference type="PANTHER" id="PTHR32282">
    <property type="entry name" value="BINDING PROTEIN TRANSPEPTIDASE, PUTATIVE-RELATED"/>
    <property type="match status" value="1"/>
</dbReference>
<dbReference type="OrthoDB" id="9766909at2"/>
<dbReference type="GO" id="GO:0030288">
    <property type="term" value="C:outer membrane-bounded periplasmic space"/>
    <property type="evidence" value="ECO:0007669"/>
    <property type="project" value="TreeGrafter"/>
</dbReference>
<keyword evidence="8" id="KW-0133">Cell shape</keyword>